<dbReference type="RefSeq" id="WP_027507857.1">
    <property type="nucleotide sequence ID" value="NZ_CP104143.1"/>
</dbReference>
<comment type="subcellular location">
    <subcellularLocation>
        <location evidence="1 7">Cell membrane</location>
        <topology evidence="1 7">Multi-pass membrane protein</topology>
    </subcellularLocation>
</comment>
<dbReference type="InterPro" id="IPR051393">
    <property type="entry name" value="ABC_transporter_permease"/>
</dbReference>
<dbReference type="STRING" id="1041146.GCA_000427985_00558"/>
<evidence type="ECO:0000256" key="2">
    <source>
        <dbReference type="ARBA" id="ARBA00022448"/>
    </source>
</evidence>
<evidence type="ECO:0000256" key="7">
    <source>
        <dbReference type="RuleBase" id="RU363032"/>
    </source>
</evidence>
<feature type="transmembrane region" description="Helical" evidence="7">
    <location>
        <begin position="199"/>
        <end position="224"/>
    </location>
</feature>
<keyword evidence="2 7" id="KW-0813">Transport</keyword>
<dbReference type="GO" id="GO:0005886">
    <property type="term" value="C:plasma membrane"/>
    <property type="evidence" value="ECO:0007669"/>
    <property type="project" value="UniProtKB-SubCell"/>
</dbReference>
<evidence type="ECO:0000313" key="10">
    <source>
        <dbReference type="EMBL" id="UWU13582.1"/>
    </source>
</evidence>
<evidence type="ECO:0000256" key="5">
    <source>
        <dbReference type="ARBA" id="ARBA00022989"/>
    </source>
</evidence>
<keyword evidence="5 7" id="KW-1133">Transmembrane helix</keyword>
<comment type="similarity">
    <text evidence="7">Belongs to the binding-protein-dependent transport system permease family.</text>
</comment>
<feature type="transmembrane region" description="Helical" evidence="7">
    <location>
        <begin position="43"/>
        <end position="66"/>
    </location>
</feature>
<keyword evidence="4 7" id="KW-0812">Transmembrane</keyword>
<dbReference type="Proteomes" id="UP000232164">
    <property type="component" value="Unassembled WGS sequence"/>
</dbReference>
<reference evidence="10" key="3">
    <citation type="submission" date="2022-09" db="EMBL/GenBank/DDBJ databases">
        <title>Australian commercial rhizobial inoculants.</title>
        <authorList>
            <person name="Kohlmeier M.G."/>
            <person name="O'Hara G.W."/>
            <person name="Colombi E."/>
            <person name="Ramsay J.P."/>
            <person name="Terpolilli J."/>
        </authorList>
    </citation>
    <scope>NUCLEOTIDE SEQUENCE</scope>
    <source>
        <strain evidence="10">WSM1592</strain>
    </source>
</reference>
<feature type="transmembrane region" description="Helical" evidence="7">
    <location>
        <begin position="245"/>
        <end position="267"/>
    </location>
</feature>
<dbReference type="EMBL" id="PIQN01000016">
    <property type="protein sequence ID" value="PKA41869.1"/>
    <property type="molecule type" value="Genomic_DNA"/>
</dbReference>
<dbReference type="PROSITE" id="PS50928">
    <property type="entry name" value="ABC_TM1"/>
    <property type="match status" value="1"/>
</dbReference>
<evidence type="ECO:0000259" key="8">
    <source>
        <dbReference type="PROSITE" id="PS50928"/>
    </source>
</evidence>
<organism evidence="9 11">
    <name type="scientific">Rhizobium sullae</name>
    <name type="common">Rhizobium hedysari</name>
    <dbReference type="NCBI Taxonomy" id="50338"/>
    <lineage>
        <taxon>Bacteria</taxon>
        <taxon>Pseudomonadati</taxon>
        <taxon>Pseudomonadota</taxon>
        <taxon>Alphaproteobacteria</taxon>
        <taxon>Hyphomicrobiales</taxon>
        <taxon>Rhizobiaceae</taxon>
        <taxon>Rhizobium/Agrobacterium group</taxon>
        <taxon>Rhizobium</taxon>
    </lineage>
</organism>
<dbReference type="OrthoDB" id="7939379at2"/>
<dbReference type="PANTHER" id="PTHR30193">
    <property type="entry name" value="ABC TRANSPORTER PERMEASE PROTEIN"/>
    <property type="match status" value="1"/>
</dbReference>
<feature type="transmembrane region" description="Helical" evidence="7">
    <location>
        <begin position="120"/>
        <end position="140"/>
    </location>
</feature>
<feature type="transmembrane region" description="Helical" evidence="7">
    <location>
        <begin position="152"/>
        <end position="172"/>
    </location>
</feature>
<dbReference type="SUPFAM" id="SSF161098">
    <property type="entry name" value="MetI-like"/>
    <property type="match status" value="1"/>
</dbReference>
<dbReference type="PANTHER" id="PTHR30193:SF41">
    <property type="entry name" value="DIACETYLCHITOBIOSE UPTAKE SYSTEM PERMEASE PROTEIN NGCF"/>
    <property type="match status" value="1"/>
</dbReference>
<protein>
    <submittedName>
        <fullName evidence="9">Sugar ABC transporter permease</fullName>
    </submittedName>
</protein>
<evidence type="ECO:0000256" key="6">
    <source>
        <dbReference type="ARBA" id="ARBA00023136"/>
    </source>
</evidence>
<keyword evidence="6 7" id="KW-0472">Membrane</keyword>
<feature type="transmembrane region" description="Helical" evidence="7">
    <location>
        <begin position="309"/>
        <end position="331"/>
    </location>
</feature>
<dbReference type="Proteomes" id="UP001060123">
    <property type="component" value="Chromosome"/>
</dbReference>
<dbReference type="Pfam" id="PF00528">
    <property type="entry name" value="BPD_transp_1"/>
    <property type="match status" value="1"/>
</dbReference>
<reference evidence="9 11" key="1">
    <citation type="submission" date="2017-11" db="EMBL/GenBank/DDBJ databases">
        <authorList>
            <person name="Han C.G."/>
        </authorList>
    </citation>
    <scope>NUCLEOTIDE SEQUENCE [LARGE SCALE GENOMIC DNA]</scope>
    <source>
        <strain evidence="9 11">HCNT1</strain>
    </source>
</reference>
<accession>A0A2N0D6Z3</accession>
<feature type="domain" description="ABC transmembrane type-1" evidence="8">
    <location>
        <begin position="115"/>
        <end position="328"/>
    </location>
</feature>
<evidence type="ECO:0000313" key="9">
    <source>
        <dbReference type="EMBL" id="PKA41869.1"/>
    </source>
</evidence>
<keyword evidence="12" id="KW-1185">Reference proteome</keyword>
<keyword evidence="3" id="KW-1003">Cell membrane</keyword>
<dbReference type="InterPro" id="IPR035906">
    <property type="entry name" value="MetI-like_sf"/>
</dbReference>
<dbReference type="Gene3D" id="1.10.3720.10">
    <property type="entry name" value="MetI-like"/>
    <property type="match status" value="1"/>
</dbReference>
<evidence type="ECO:0000256" key="1">
    <source>
        <dbReference type="ARBA" id="ARBA00004651"/>
    </source>
</evidence>
<evidence type="ECO:0000313" key="11">
    <source>
        <dbReference type="Proteomes" id="UP000232164"/>
    </source>
</evidence>
<dbReference type="CDD" id="cd06261">
    <property type="entry name" value="TM_PBP2"/>
    <property type="match status" value="1"/>
</dbReference>
<sequence>MNADVPGKTGSGIGEVVLAPVRFTMGLIDAPLRWLQRVTGISGMAAFFLLPNMLIFGIFVLLPFFINFAYSMTGGTALFLPDRSFVGGDQYARLFDCTNYLNANSCAEDTFWTAVGNTGWFVIIQVTLMIAVSLVTALILNRELAARSFWRAVFFFPVLLSPVVVGLIWKWILQRQGLMNFGLYGFGFDPYAWLNDRNWAFAATIGVSIWAHMGFYTLILLAGLQAIPKDLYEAAEMDGTRPTRAFLRITMPLLAPNLLVVVVLVLIKAVQIFDEVYVLTGGGPGTSTLYLTQYIYETGFATQLRNPGLAAAASILMGVVLVVLTLMQLGLSRSSEKKGARK</sequence>
<dbReference type="InterPro" id="IPR000515">
    <property type="entry name" value="MetI-like"/>
</dbReference>
<evidence type="ECO:0000256" key="4">
    <source>
        <dbReference type="ARBA" id="ARBA00022692"/>
    </source>
</evidence>
<dbReference type="EMBL" id="CP104143">
    <property type="protein sequence ID" value="UWU13582.1"/>
    <property type="molecule type" value="Genomic_DNA"/>
</dbReference>
<proteinExistence type="inferred from homology"/>
<gene>
    <name evidence="9" type="ORF">CWR43_21245</name>
    <name evidence="10" type="ORF">N2599_15715</name>
</gene>
<dbReference type="GO" id="GO:0055085">
    <property type="term" value="P:transmembrane transport"/>
    <property type="evidence" value="ECO:0007669"/>
    <property type="project" value="InterPro"/>
</dbReference>
<name>A0A2N0D6Z3_RHISU</name>
<evidence type="ECO:0000256" key="3">
    <source>
        <dbReference type="ARBA" id="ARBA00022475"/>
    </source>
</evidence>
<evidence type="ECO:0000313" key="12">
    <source>
        <dbReference type="Proteomes" id="UP001060123"/>
    </source>
</evidence>
<reference evidence="9 11" key="2">
    <citation type="submission" date="2017-12" db="EMBL/GenBank/DDBJ databases">
        <title>Genome sequence of Rhizobium sullae HCNT1 isolated from Sulla coronaria nodules and featuring peculiar denitrification phenotypes.</title>
        <authorList>
            <person name="De Diego-Diaz B."/>
            <person name="Treu L."/>
            <person name="Campanaro S."/>
            <person name="Da Silva Duarte V."/>
            <person name="Basaglia M."/>
            <person name="Favaro L."/>
            <person name="Casella S."/>
            <person name="Squartini A."/>
        </authorList>
    </citation>
    <scope>NUCLEOTIDE SEQUENCE [LARGE SCALE GENOMIC DNA]</scope>
    <source>
        <strain evidence="9 11">HCNT1</strain>
    </source>
</reference>
<dbReference type="AlphaFoldDB" id="A0A2N0D6Z3"/>